<dbReference type="EMBL" id="AFBR01000073">
    <property type="protein sequence ID" value="EGG51949.1"/>
    <property type="molecule type" value="Genomic_DNA"/>
</dbReference>
<accession>F3QWP4</accession>
<gene>
    <name evidence="1" type="ORF">HMPREF9442_02626</name>
</gene>
<keyword evidence="2" id="KW-1185">Reference proteome</keyword>
<proteinExistence type="predicted"/>
<reference evidence="1 2" key="1">
    <citation type="submission" date="2011-02" db="EMBL/GenBank/DDBJ databases">
        <authorList>
            <person name="Weinstock G."/>
            <person name="Sodergren E."/>
            <person name="Clifton S."/>
            <person name="Fulton L."/>
            <person name="Fulton B."/>
            <person name="Courtney L."/>
            <person name="Fronick C."/>
            <person name="Harrison M."/>
            <person name="Strong C."/>
            <person name="Farmer C."/>
            <person name="Delahaunty K."/>
            <person name="Markovic C."/>
            <person name="Hall O."/>
            <person name="Minx P."/>
            <person name="Tomlinson C."/>
            <person name="Mitreva M."/>
            <person name="Hou S."/>
            <person name="Chen J."/>
            <person name="Wollam A."/>
            <person name="Pepin K.H."/>
            <person name="Johnson M."/>
            <person name="Bhonagiri V."/>
            <person name="Zhang X."/>
            <person name="Suruliraj S."/>
            <person name="Warren W."/>
            <person name="Chinwalla A."/>
            <person name="Mardis E.R."/>
            <person name="Wilson R.K."/>
        </authorList>
    </citation>
    <scope>NUCLEOTIDE SEQUENCE [LARGE SCALE GENOMIC DNA]</scope>
    <source>
        <strain evidence="1 2">YIT 11841</strain>
    </source>
</reference>
<protein>
    <submittedName>
        <fullName evidence="1">Uncharacterized protein</fullName>
    </submittedName>
</protein>
<evidence type="ECO:0000313" key="2">
    <source>
        <dbReference type="Proteomes" id="UP000005546"/>
    </source>
</evidence>
<dbReference type="Proteomes" id="UP000005546">
    <property type="component" value="Unassembled WGS sequence"/>
</dbReference>
<evidence type="ECO:0000313" key="1">
    <source>
        <dbReference type="EMBL" id="EGG51949.1"/>
    </source>
</evidence>
<organism evidence="1 2">
    <name type="scientific">Paraprevotella xylaniphila YIT 11841</name>
    <dbReference type="NCBI Taxonomy" id="762982"/>
    <lineage>
        <taxon>Bacteria</taxon>
        <taxon>Pseudomonadati</taxon>
        <taxon>Bacteroidota</taxon>
        <taxon>Bacteroidia</taxon>
        <taxon>Bacteroidales</taxon>
        <taxon>Prevotellaceae</taxon>
        <taxon>Paraprevotella</taxon>
    </lineage>
</organism>
<dbReference type="HOGENOM" id="CLU_2845887_0_0_10"/>
<comment type="caution">
    <text evidence="1">The sequence shown here is derived from an EMBL/GenBank/DDBJ whole genome shotgun (WGS) entry which is preliminary data.</text>
</comment>
<dbReference type="AlphaFoldDB" id="F3QWP4"/>
<sequence length="65" mass="7366">MLLELSDLNTGKTEYTNEEIPPFTLPLKDENTEKASTIKVLQICNGYPKQAILLLKINPLYSTVR</sequence>
<name>F3QWP4_9BACT</name>